<dbReference type="GO" id="GO:0010181">
    <property type="term" value="F:FMN binding"/>
    <property type="evidence" value="ECO:0007669"/>
    <property type="project" value="InterPro"/>
</dbReference>
<dbReference type="PANTHER" id="PTHR39201">
    <property type="entry name" value="EXPORTED PROTEIN-RELATED"/>
    <property type="match status" value="1"/>
</dbReference>
<comment type="caution">
    <text evidence="2">The sequence shown here is derived from an EMBL/GenBank/DDBJ whole genome shotgun (WGS) entry which is preliminary data.</text>
</comment>
<dbReference type="GO" id="GO:0016651">
    <property type="term" value="F:oxidoreductase activity, acting on NAD(P)H"/>
    <property type="evidence" value="ECO:0007669"/>
    <property type="project" value="UniProtKB-ARBA"/>
</dbReference>
<reference evidence="2" key="2">
    <citation type="submission" date="2021-04" db="EMBL/GenBank/DDBJ databases">
        <authorList>
            <person name="Gilroy R."/>
        </authorList>
    </citation>
    <scope>NUCLEOTIDE SEQUENCE</scope>
    <source>
        <strain evidence="2">ChiBcec8-13705</strain>
    </source>
</reference>
<name>A0A9D2M6L7_9FIRM</name>
<dbReference type="InterPro" id="IPR029039">
    <property type="entry name" value="Flavoprotein-like_sf"/>
</dbReference>
<dbReference type="AlphaFoldDB" id="A0A9D2M6L7"/>
<organism evidence="2 3">
    <name type="scientific">Candidatus Gemmiger avicola</name>
    <dbReference type="NCBI Taxonomy" id="2838605"/>
    <lineage>
        <taxon>Bacteria</taxon>
        <taxon>Bacillati</taxon>
        <taxon>Bacillota</taxon>
        <taxon>Clostridia</taxon>
        <taxon>Eubacteriales</taxon>
        <taxon>Gemmiger</taxon>
    </lineage>
</organism>
<evidence type="ECO:0000259" key="1">
    <source>
        <dbReference type="PROSITE" id="PS50902"/>
    </source>
</evidence>
<evidence type="ECO:0000313" key="2">
    <source>
        <dbReference type="EMBL" id="HJB42341.1"/>
    </source>
</evidence>
<dbReference type="Proteomes" id="UP000886803">
    <property type="component" value="Unassembled WGS sequence"/>
</dbReference>
<feature type="domain" description="Flavodoxin-like" evidence="1">
    <location>
        <begin position="5"/>
        <end position="162"/>
    </location>
</feature>
<gene>
    <name evidence="2" type="ORF">H9945_07570</name>
</gene>
<reference evidence="2" key="1">
    <citation type="journal article" date="2021" name="PeerJ">
        <title>Extensive microbial diversity within the chicken gut microbiome revealed by metagenomics and culture.</title>
        <authorList>
            <person name="Gilroy R."/>
            <person name="Ravi A."/>
            <person name="Getino M."/>
            <person name="Pursley I."/>
            <person name="Horton D.L."/>
            <person name="Alikhan N.F."/>
            <person name="Baker D."/>
            <person name="Gharbi K."/>
            <person name="Hall N."/>
            <person name="Watson M."/>
            <person name="Adriaenssens E.M."/>
            <person name="Foster-Nyarko E."/>
            <person name="Jarju S."/>
            <person name="Secka A."/>
            <person name="Antonio M."/>
            <person name="Oren A."/>
            <person name="Chaudhuri R.R."/>
            <person name="La Ragione R."/>
            <person name="Hildebrand F."/>
            <person name="Pallen M.J."/>
        </authorList>
    </citation>
    <scope>NUCLEOTIDE SEQUENCE</scope>
    <source>
        <strain evidence="2">ChiBcec8-13705</strain>
    </source>
</reference>
<dbReference type="Gene3D" id="3.40.50.360">
    <property type="match status" value="1"/>
</dbReference>
<dbReference type="SUPFAM" id="SSF52218">
    <property type="entry name" value="Flavoproteins"/>
    <property type="match status" value="1"/>
</dbReference>
<sequence length="167" mass="18179">MKKMLIAYYSAVNGNTRRIAQQLQAATGADMEAIETLEPYTGSHQAIVDQGRREVDAGFKPAIRLLRHDLDGYDAIAVGTSTWWYTMAPAVRTFLTGHSLAGKTVVLFQTHGGWPGHTLRDMKALCKGAGFICPMQVQFDSAGGAELVTPQAEIDAWIKAVRGDVNQ</sequence>
<dbReference type="PROSITE" id="PS50902">
    <property type="entry name" value="FLAVODOXIN_LIKE"/>
    <property type="match status" value="1"/>
</dbReference>
<dbReference type="InterPro" id="IPR008254">
    <property type="entry name" value="Flavodoxin/NO_synth"/>
</dbReference>
<proteinExistence type="predicted"/>
<protein>
    <submittedName>
        <fullName evidence="2">NAD(P)H-dependent oxidoreductase</fullName>
    </submittedName>
</protein>
<dbReference type="Pfam" id="PF12682">
    <property type="entry name" value="Flavodoxin_4"/>
    <property type="match status" value="1"/>
</dbReference>
<dbReference type="PANTHER" id="PTHR39201:SF1">
    <property type="entry name" value="FLAVODOXIN-LIKE DOMAIN-CONTAINING PROTEIN"/>
    <property type="match status" value="1"/>
</dbReference>
<evidence type="ECO:0000313" key="3">
    <source>
        <dbReference type="Proteomes" id="UP000886803"/>
    </source>
</evidence>
<accession>A0A9D2M6L7</accession>
<dbReference type="EMBL" id="DWYG01000129">
    <property type="protein sequence ID" value="HJB42341.1"/>
    <property type="molecule type" value="Genomic_DNA"/>
</dbReference>